<feature type="transmembrane region" description="Helical" evidence="13">
    <location>
        <begin position="320"/>
        <end position="339"/>
    </location>
</feature>
<keyword evidence="11 13" id="KW-0472">Membrane</keyword>
<name>K0NK98_9LACO</name>
<dbReference type="PATRIC" id="fig|1293597.4.peg.1350"/>
<evidence type="ECO:0000313" key="14">
    <source>
        <dbReference type="EMBL" id="KRL00645.1"/>
    </source>
</evidence>
<dbReference type="RefSeq" id="WP_008461560.1">
    <property type="nucleotide sequence ID" value="NZ_AZDU01000040.1"/>
</dbReference>
<keyword evidence="10" id="KW-0406">Ion transport</keyword>
<feature type="transmembrane region" description="Helical" evidence="13">
    <location>
        <begin position="192"/>
        <end position="216"/>
    </location>
</feature>
<evidence type="ECO:0000313" key="15">
    <source>
        <dbReference type="Proteomes" id="UP000051074"/>
    </source>
</evidence>
<proteinExistence type="inferred from homology"/>
<evidence type="ECO:0000256" key="1">
    <source>
        <dbReference type="ARBA" id="ARBA00003408"/>
    </source>
</evidence>
<dbReference type="GO" id="GO:0005886">
    <property type="term" value="C:plasma membrane"/>
    <property type="evidence" value="ECO:0007669"/>
    <property type="project" value="UniProtKB-SubCell"/>
</dbReference>
<reference evidence="14 15" key="1">
    <citation type="journal article" date="2015" name="Genome Announc.">
        <title>Expanding the biotechnology potential of lactobacilli through comparative genomics of 213 strains and associated genera.</title>
        <authorList>
            <person name="Sun Z."/>
            <person name="Harris H.M."/>
            <person name="McCann A."/>
            <person name="Guo C."/>
            <person name="Argimon S."/>
            <person name="Zhang W."/>
            <person name="Yang X."/>
            <person name="Jeffery I.B."/>
            <person name="Cooney J.C."/>
            <person name="Kagawa T.F."/>
            <person name="Liu W."/>
            <person name="Song Y."/>
            <person name="Salvetti E."/>
            <person name="Wrobel A."/>
            <person name="Rasinkangas P."/>
            <person name="Parkhill J."/>
            <person name="Rea M.C."/>
            <person name="O'Sullivan O."/>
            <person name="Ritari J."/>
            <person name="Douillard F.P."/>
            <person name="Paul Ross R."/>
            <person name="Yang R."/>
            <person name="Briner A.E."/>
            <person name="Felis G.E."/>
            <person name="de Vos W.M."/>
            <person name="Barrangou R."/>
            <person name="Klaenhammer T.R."/>
            <person name="Caufield P.W."/>
            <person name="Cui Y."/>
            <person name="Zhang H."/>
            <person name="O'Toole P.W."/>
        </authorList>
    </citation>
    <scope>NUCLEOTIDE SEQUENCE [LARGE SCALE GENOMIC DNA]</scope>
    <source>
        <strain evidence="14 15">DSM 19284</strain>
    </source>
</reference>
<comment type="subcellular location">
    <subcellularLocation>
        <location evidence="2">Cell membrane</location>
        <topology evidence="2">Multi-pass membrane protein</topology>
    </subcellularLocation>
</comment>
<dbReference type="Proteomes" id="UP000051074">
    <property type="component" value="Unassembled WGS sequence"/>
</dbReference>
<evidence type="ECO:0000256" key="12">
    <source>
        <dbReference type="ARBA" id="ARBA00031636"/>
    </source>
</evidence>
<evidence type="ECO:0000256" key="11">
    <source>
        <dbReference type="ARBA" id="ARBA00023136"/>
    </source>
</evidence>
<evidence type="ECO:0000256" key="9">
    <source>
        <dbReference type="ARBA" id="ARBA00022989"/>
    </source>
</evidence>
<feature type="transmembrane region" description="Helical" evidence="13">
    <location>
        <begin position="165"/>
        <end position="186"/>
    </location>
</feature>
<dbReference type="AlphaFoldDB" id="K0NK98"/>
<evidence type="ECO:0000256" key="2">
    <source>
        <dbReference type="ARBA" id="ARBA00004651"/>
    </source>
</evidence>
<protein>
    <recommendedName>
        <fullName evidence="4">Probable multidrug resistance protein NorM</fullName>
    </recommendedName>
    <alternativeName>
        <fullName evidence="12">Multidrug-efflux transporter</fullName>
    </alternativeName>
</protein>
<organism evidence="14 15">
    <name type="scientific">Lactobacillus equicursoris DSM 19284 = JCM 14600 = CIP 110162</name>
    <dbReference type="NCBI Taxonomy" id="1293597"/>
    <lineage>
        <taxon>Bacteria</taxon>
        <taxon>Bacillati</taxon>
        <taxon>Bacillota</taxon>
        <taxon>Bacilli</taxon>
        <taxon>Lactobacillales</taxon>
        <taxon>Lactobacillaceae</taxon>
        <taxon>Lactobacillus</taxon>
    </lineage>
</organism>
<keyword evidence="8 13" id="KW-0812">Transmembrane</keyword>
<dbReference type="GO" id="GO:0042910">
    <property type="term" value="F:xenobiotic transmembrane transporter activity"/>
    <property type="evidence" value="ECO:0007669"/>
    <property type="project" value="InterPro"/>
</dbReference>
<dbReference type="PIRSF" id="PIRSF006603">
    <property type="entry name" value="DinF"/>
    <property type="match status" value="1"/>
</dbReference>
<accession>K0NK98</accession>
<evidence type="ECO:0000256" key="6">
    <source>
        <dbReference type="ARBA" id="ARBA00022449"/>
    </source>
</evidence>
<evidence type="ECO:0000256" key="5">
    <source>
        <dbReference type="ARBA" id="ARBA00022448"/>
    </source>
</evidence>
<evidence type="ECO:0000256" key="8">
    <source>
        <dbReference type="ARBA" id="ARBA00022692"/>
    </source>
</evidence>
<feature type="transmembrane region" description="Helical" evidence="13">
    <location>
        <begin position="14"/>
        <end position="34"/>
    </location>
</feature>
<keyword evidence="15" id="KW-1185">Reference proteome</keyword>
<keyword evidence="7" id="KW-1003">Cell membrane</keyword>
<sequence>MTANVKERTLNQKIWLFSLPIIGELFVQQLYSLIDMTIIGRFLGAEPLAAVGNAANVIMLFLVGSGGFEMAVDVMVSRLLGQGKTKERLAMARDTIALSGLIGIGLVFIAWFSLPAIYQMMAVPSSMMTDALTYGRVYLLGLPIIYFYDVARAVLIANERAKTSFALLTASSALNLALNLLFIMGFKMGVAGSALATIVAQGIVMVVTLYLVYQLSKKEDEAFSIKPTLTFNRVKEILAIAIPTIFQQFAITFSSTLVQAWVNPFGKEVILGYVSALKMMSVARIILVGFAQTLTLLAAQGLAAEDYPMVKKVYRFCTRYSLIYVVAFSIFSIPGMRMLSELFFDPSQNPGAYAFFKNYMYLFIGIQLVSIAKFLNEAMLRSMVLMKEYLYCNVGQLILQLILNYLMLRPVGSGSFSWADLIARSLCALWSSWMVVDEFRKLKRKKHTVKYIGFFQ</sequence>
<evidence type="ECO:0000256" key="4">
    <source>
        <dbReference type="ARBA" id="ARBA00020268"/>
    </source>
</evidence>
<feature type="transmembrane region" description="Helical" evidence="13">
    <location>
        <begin position="138"/>
        <end position="158"/>
    </location>
</feature>
<evidence type="ECO:0000256" key="3">
    <source>
        <dbReference type="ARBA" id="ARBA00010199"/>
    </source>
</evidence>
<evidence type="ECO:0000256" key="10">
    <source>
        <dbReference type="ARBA" id="ARBA00023065"/>
    </source>
</evidence>
<comment type="similarity">
    <text evidence="3">Belongs to the multi antimicrobial extrusion (MATE) (TC 2.A.66.1) family.</text>
</comment>
<feature type="transmembrane region" description="Helical" evidence="13">
    <location>
        <begin position="237"/>
        <end position="262"/>
    </location>
</feature>
<keyword evidence="9 13" id="KW-1133">Transmembrane helix</keyword>
<dbReference type="InterPro" id="IPR050222">
    <property type="entry name" value="MATE_MdtK"/>
</dbReference>
<feature type="transmembrane region" description="Helical" evidence="13">
    <location>
        <begin position="96"/>
        <end position="118"/>
    </location>
</feature>
<dbReference type="PANTHER" id="PTHR43298">
    <property type="entry name" value="MULTIDRUG RESISTANCE PROTEIN NORM-RELATED"/>
    <property type="match status" value="1"/>
</dbReference>
<dbReference type="STRING" id="1293597.FC20_GL001266"/>
<feature type="transmembrane region" description="Helical" evidence="13">
    <location>
        <begin position="282"/>
        <end position="299"/>
    </location>
</feature>
<feature type="transmembrane region" description="Helical" evidence="13">
    <location>
        <begin position="54"/>
        <end position="76"/>
    </location>
</feature>
<dbReference type="InterPro" id="IPR048279">
    <property type="entry name" value="MdtK-like"/>
</dbReference>
<dbReference type="GO" id="GO:0015297">
    <property type="term" value="F:antiporter activity"/>
    <property type="evidence" value="ECO:0007669"/>
    <property type="project" value="UniProtKB-KW"/>
</dbReference>
<evidence type="ECO:0000256" key="13">
    <source>
        <dbReference type="SAM" id="Phobius"/>
    </source>
</evidence>
<keyword evidence="5" id="KW-0813">Transport</keyword>
<comment type="caution">
    <text evidence="14">The sequence shown here is derived from an EMBL/GenBank/DDBJ whole genome shotgun (WGS) entry which is preliminary data.</text>
</comment>
<dbReference type="NCBIfam" id="TIGR00797">
    <property type="entry name" value="matE"/>
    <property type="match status" value="1"/>
</dbReference>
<dbReference type="PANTHER" id="PTHR43298:SF2">
    <property type="entry name" value="FMN_FAD EXPORTER YEEO-RELATED"/>
    <property type="match status" value="1"/>
</dbReference>
<evidence type="ECO:0000256" key="7">
    <source>
        <dbReference type="ARBA" id="ARBA00022475"/>
    </source>
</evidence>
<feature type="transmembrane region" description="Helical" evidence="13">
    <location>
        <begin position="388"/>
        <end position="406"/>
    </location>
</feature>
<dbReference type="InterPro" id="IPR002528">
    <property type="entry name" value="MATE_fam"/>
</dbReference>
<dbReference type="eggNOG" id="COG0534">
    <property type="taxonomic scope" value="Bacteria"/>
</dbReference>
<keyword evidence="6" id="KW-0050">Antiport</keyword>
<dbReference type="GO" id="GO:0006811">
    <property type="term" value="P:monoatomic ion transport"/>
    <property type="evidence" value="ECO:0007669"/>
    <property type="project" value="UniProtKB-KW"/>
</dbReference>
<dbReference type="EMBL" id="AZDU01000040">
    <property type="protein sequence ID" value="KRL00645.1"/>
    <property type="molecule type" value="Genomic_DNA"/>
</dbReference>
<feature type="transmembrane region" description="Helical" evidence="13">
    <location>
        <begin position="359"/>
        <end position="376"/>
    </location>
</feature>
<gene>
    <name evidence="14" type="ORF">FC20_GL001266</name>
</gene>
<dbReference type="Pfam" id="PF01554">
    <property type="entry name" value="MatE"/>
    <property type="match status" value="2"/>
</dbReference>
<feature type="transmembrane region" description="Helical" evidence="13">
    <location>
        <begin position="418"/>
        <end position="436"/>
    </location>
</feature>
<comment type="function">
    <text evidence="1">Multidrug efflux pump.</text>
</comment>